<keyword evidence="7 9" id="KW-0807">Transducer</keyword>
<dbReference type="SMART" id="SM00304">
    <property type="entry name" value="HAMP"/>
    <property type="match status" value="1"/>
</dbReference>
<dbReference type="GO" id="GO:0007165">
    <property type="term" value="P:signal transduction"/>
    <property type="evidence" value="ECO:0007669"/>
    <property type="project" value="UniProtKB-KW"/>
</dbReference>
<evidence type="ECO:0000313" key="13">
    <source>
        <dbReference type="EMBL" id="SCM83384.1"/>
    </source>
</evidence>
<dbReference type="EMBL" id="FMJE01000007">
    <property type="protein sequence ID" value="SCM83384.1"/>
    <property type="molecule type" value="Genomic_DNA"/>
</dbReference>
<dbReference type="InterPro" id="IPR004089">
    <property type="entry name" value="MCPsignal_dom"/>
</dbReference>
<reference evidence="13" key="1">
    <citation type="submission" date="2016-08" db="EMBL/GenBank/DDBJ databases">
        <authorList>
            <person name="Seilhamer J.J."/>
        </authorList>
    </citation>
    <scope>NUCLEOTIDE SEQUENCE</scope>
    <source>
        <strain evidence="13">86</strain>
    </source>
</reference>
<feature type="transmembrane region" description="Helical" evidence="10">
    <location>
        <begin position="316"/>
        <end position="334"/>
    </location>
</feature>
<comment type="subcellular location">
    <subcellularLocation>
        <location evidence="1">Cell membrane</location>
        <topology evidence="1">Multi-pass membrane protein</topology>
    </subcellularLocation>
</comment>
<evidence type="ECO:0000256" key="1">
    <source>
        <dbReference type="ARBA" id="ARBA00004651"/>
    </source>
</evidence>
<comment type="similarity">
    <text evidence="8">Belongs to the methyl-accepting chemotaxis (MCP) protein family.</text>
</comment>
<feature type="domain" description="Methyl-accepting transducer" evidence="11">
    <location>
        <begin position="406"/>
        <end position="642"/>
    </location>
</feature>
<evidence type="ECO:0000256" key="6">
    <source>
        <dbReference type="ARBA" id="ARBA00023136"/>
    </source>
</evidence>
<evidence type="ECO:0000256" key="2">
    <source>
        <dbReference type="ARBA" id="ARBA00022475"/>
    </source>
</evidence>
<evidence type="ECO:0000259" key="11">
    <source>
        <dbReference type="PROSITE" id="PS50111"/>
    </source>
</evidence>
<dbReference type="SUPFAM" id="SSF58104">
    <property type="entry name" value="Methyl-accepting chemotaxis protein (MCP) signaling domain"/>
    <property type="match status" value="1"/>
</dbReference>
<gene>
    <name evidence="13" type="ORF">KL86SPO_70242</name>
</gene>
<protein>
    <submittedName>
        <fullName evidence="13">Putative Methyl-accepting chemotaxis protein signaling domain protein</fullName>
    </submittedName>
</protein>
<keyword evidence="4 10" id="KW-0812">Transmembrane</keyword>
<accession>A0A212M0L8</accession>
<feature type="domain" description="HAMP" evidence="12">
    <location>
        <begin position="335"/>
        <end position="387"/>
    </location>
</feature>
<evidence type="ECO:0000259" key="12">
    <source>
        <dbReference type="PROSITE" id="PS50885"/>
    </source>
</evidence>
<dbReference type="AlphaFoldDB" id="A0A212M0L8"/>
<dbReference type="Pfam" id="PF02743">
    <property type="entry name" value="dCache_1"/>
    <property type="match status" value="1"/>
</dbReference>
<dbReference type="CDD" id="cd12912">
    <property type="entry name" value="PDC2_MCP_like"/>
    <property type="match status" value="1"/>
</dbReference>
<dbReference type="RefSeq" id="WP_288185839.1">
    <property type="nucleotide sequence ID" value="NZ_LT608335.1"/>
</dbReference>
<keyword evidence="3" id="KW-0145">Chemotaxis</keyword>
<dbReference type="PANTHER" id="PTHR32089:SF112">
    <property type="entry name" value="LYSOZYME-LIKE PROTEIN-RELATED"/>
    <property type="match status" value="1"/>
</dbReference>
<evidence type="ECO:0000256" key="3">
    <source>
        <dbReference type="ARBA" id="ARBA00022500"/>
    </source>
</evidence>
<dbReference type="SMART" id="SM00283">
    <property type="entry name" value="MA"/>
    <property type="match status" value="1"/>
</dbReference>
<evidence type="ECO:0000256" key="8">
    <source>
        <dbReference type="ARBA" id="ARBA00029447"/>
    </source>
</evidence>
<dbReference type="InterPro" id="IPR033479">
    <property type="entry name" value="dCache_1"/>
</dbReference>
<name>A0A212M0L8_9FIRM</name>
<proteinExistence type="inferred from homology"/>
<sequence>MLKSIRYQLVIMIWSTVIITLGVFMSISYYLVSASVEEHIKQTNATMADGLAANISQFLQNAFNINAELAKHPDMLGGDLKRQTELLKTTAERYPFFQLLVSHNLKGDQTARSSGSLGNRADRWWFKKFMAEQHPYITKSYYSASSQTAVTTAIQGMYIDNNLIGLLNADIETNTLQEMVERYNSGPGSYAYLLDGDGVVVAHPDRQQVAELYNYKLQKKTVLQRDNQGKVIKDDKGSDKTETVDFVISPSLKVVVDRVLEGEVGVGEYADINGDKYVCAYRSIPLPGQSDPWSLIMVQKKDSALGFLYSTVTQNLLAGFLVLVLSSVVTYWFANKLIRPLTFIAEATERIKDGDFTALVECKASNEIGIVAGNFNKMVSDLRILLKDISEATELVAASSQELTASSSETMTAVNQVTQTTEIVVANIQDRRAAVQQISVALDNISSDIRHSASRSQAIASVVQTTIAATTAGQQTVEHAIMQMNHVNSSAAEMTVTVDDLAASSKRIGEIVSVISEIAGQTNLLALNAAIEAARAGENGKGFAVVADEVRRLAEQSQQAAKQISYLINENQTNIDKAVQAMNFEIDTVVNGIESVNAAGRTFGNIAKHISELSEHISEIVTSIERTAQNSSQITAYIEKIGSIFQITTEQMETVSTVSQEQSKSISEVTGATQILAELAQKLAQSVGKFKV</sequence>
<evidence type="ECO:0000256" key="10">
    <source>
        <dbReference type="SAM" id="Phobius"/>
    </source>
</evidence>
<evidence type="ECO:0000256" key="9">
    <source>
        <dbReference type="PROSITE-ProRule" id="PRU00284"/>
    </source>
</evidence>
<dbReference type="Pfam" id="PF00672">
    <property type="entry name" value="HAMP"/>
    <property type="match status" value="1"/>
</dbReference>
<dbReference type="Gene3D" id="3.30.450.20">
    <property type="entry name" value="PAS domain"/>
    <property type="match status" value="1"/>
</dbReference>
<feature type="transmembrane region" description="Helical" evidence="10">
    <location>
        <begin position="7"/>
        <end position="32"/>
    </location>
</feature>
<evidence type="ECO:0000256" key="4">
    <source>
        <dbReference type="ARBA" id="ARBA00022692"/>
    </source>
</evidence>
<dbReference type="PROSITE" id="PS50885">
    <property type="entry name" value="HAMP"/>
    <property type="match status" value="1"/>
</dbReference>
<dbReference type="InterPro" id="IPR003660">
    <property type="entry name" value="HAMP_dom"/>
</dbReference>
<dbReference type="CDD" id="cd06225">
    <property type="entry name" value="HAMP"/>
    <property type="match status" value="1"/>
</dbReference>
<evidence type="ECO:0000256" key="5">
    <source>
        <dbReference type="ARBA" id="ARBA00022989"/>
    </source>
</evidence>
<dbReference type="CDD" id="cd18773">
    <property type="entry name" value="PDC1_HK_sensor"/>
    <property type="match status" value="1"/>
</dbReference>
<dbReference type="CDD" id="cd11386">
    <property type="entry name" value="MCP_signal"/>
    <property type="match status" value="1"/>
</dbReference>
<dbReference type="GO" id="GO:0006935">
    <property type="term" value="P:chemotaxis"/>
    <property type="evidence" value="ECO:0007669"/>
    <property type="project" value="UniProtKB-KW"/>
</dbReference>
<dbReference type="Gene3D" id="1.10.287.950">
    <property type="entry name" value="Methyl-accepting chemotaxis protein"/>
    <property type="match status" value="1"/>
</dbReference>
<dbReference type="GO" id="GO:0005886">
    <property type="term" value="C:plasma membrane"/>
    <property type="evidence" value="ECO:0007669"/>
    <property type="project" value="UniProtKB-SubCell"/>
</dbReference>
<organism evidence="13">
    <name type="scientific">uncultured Sporomusa sp</name>
    <dbReference type="NCBI Taxonomy" id="307249"/>
    <lineage>
        <taxon>Bacteria</taxon>
        <taxon>Bacillati</taxon>
        <taxon>Bacillota</taxon>
        <taxon>Negativicutes</taxon>
        <taxon>Selenomonadales</taxon>
        <taxon>Sporomusaceae</taxon>
        <taxon>Sporomusa</taxon>
        <taxon>environmental samples</taxon>
    </lineage>
</organism>
<keyword evidence="5 10" id="KW-1133">Transmembrane helix</keyword>
<keyword evidence="2" id="KW-1003">Cell membrane</keyword>
<dbReference type="PROSITE" id="PS50111">
    <property type="entry name" value="CHEMOTAXIS_TRANSDUC_2"/>
    <property type="match status" value="1"/>
</dbReference>
<keyword evidence="6 10" id="KW-0472">Membrane</keyword>
<dbReference type="Pfam" id="PF00015">
    <property type="entry name" value="MCPsignal"/>
    <property type="match status" value="1"/>
</dbReference>
<evidence type="ECO:0000256" key="7">
    <source>
        <dbReference type="ARBA" id="ARBA00023224"/>
    </source>
</evidence>
<dbReference type="PANTHER" id="PTHR32089">
    <property type="entry name" value="METHYL-ACCEPTING CHEMOTAXIS PROTEIN MCPB"/>
    <property type="match status" value="1"/>
</dbReference>